<organism evidence="2 3">
    <name type="scientific">Cutaneotrichosporon spelunceum</name>
    <dbReference type="NCBI Taxonomy" id="1672016"/>
    <lineage>
        <taxon>Eukaryota</taxon>
        <taxon>Fungi</taxon>
        <taxon>Dikarya</taxon>
        <taxon>Basidiomycota</taxon>
        <taxon>Agaricomycotina</taxon>
        <taxon>Tremellomycetes</taxon>
        <taxon>Trichosporonales</taxon>
        <taxon>Trichosporonaceae</taxon>
        <taxon>Cutaneotrichosporon</taxon>
    </lineage>
</organism>
<feature type="region of interest" description="Disordered" evidence="1">
    <location>
        <begin position="91"/>
        <end position="131"/>
    </location>
</feature>
<feature type="compositionally biased region" description="Basic and acidic residues" evidence="1">
    <location>
        <begin position="106"/>
        <end position="120"/>
    </location>
</feature>
<protein>
    <submittedName>
        <fullName evidence="2">Uncharacterized protein</fullName>
    </submittedName>
</protein>
<keyword evidence="3" id="KW-1185">Reference proteome</keyword>
<reference evidence="2" key="2">
    <citation type="submission" date="2023-06" db="EMBL/GenBank/DDBJ databases">
        <authorList>
            <person name="Kobayashi Y."/>
            <person name="Kayamori A."/>
            <person name="Aoki K."/>
            <person name="Shiwa Y."/>
            <person name="Fujita N."/>
            <person name="Sugita T."/>
            <person name="Iwasaki W."/>
            <person name="Tanaka N."/>
            <person name="Takashima M."/>
        </authorList>
    </citation>
    <scope>NUCLEOTIDE SEQUENCE</scope>
    <source>
        <strain evidence="2">HIS016</strain>
    </source>
</reference>
<proteinExistence type="predicted"/>
<accession>A0AAD3TW23</accession>
<gene>
    <name evidence="2" type="ORF">CspeluHIS016_0407960</name>
</gene>
<comment type="caution">
    <text evidence="2">The sequence shown here is derived from an EMBL/GenBank/DDBJ whole genome shotgun (WGS) entry which is preliminary data.</text>
</comment>
<reference evidence="2" key="1">
    <citation type="journal article" date="2023" name="BMC Genomics">
        <title>Chromosome-level genome assemblies of Cutaneotrichosporon spp. (Trichosporonales, Basidiomycota) reveal imbalanced evolution between nucleotide sequences and chromosome synteny.</title>
        <authorList>
            <person name="Kobayashi Y."/>
            <person name="Kayamori A."/>
            <person name="Aoki K."/>
            <person name="Shiwa Y."/>
            <person name="Matsutani M."/>
            <person name="Fujita N."/>
            <person name="Sugita T."/>
            <person name="Iwasaki W."/>
            <person name="Tanaka N."/>
            <person name="Takashima M."/>
        </authorList>
    </citation>
    <scope>NUCLEOTIDE SEQUENCE</scope>
    <source>
        <strain evidence="2">HIS016</strain>
    </source>
</reference>
<feature type="compositionally biased region" description="Acidic residues" evidence="1">
    <location>
        <begin position="96"/>
        <end position="105"/>
    </location>
</feature>
<sequence length="161" mass="18240">MAFIINPKADAFAPRLAQPNQARSAANTKACARRNRILNPNADVFVPRQVQVSQADRDAPDSDDISPSTEVNPMEDHWVMWADLSFLRESYSNSDSDCDSDSDNDSDLRTEADSEIRDIDDIPLSSPRVKPMDDHWSFLRRLYNHYSPDAKDLPPADLEDF</sequence>
<evidence type="ECO:0000313" key="3">
    <source>
        <dbReference type="Proteomes" id="UP001222932"/>
    </source>
</evidence>
<dbReference type="Proteomes" id="UP001222932">
    <property type="component" value="Unassembled WGS sequence"/>
</dbReference>
<dbReference type="AlphaFoldDB" id="A0AAD3TW23"/>
<dbReference type="EMBL" id="BTCM01000004">
    <property type="protein sequence ID" value="GMK57962.1"/>
    <property type="molecule type" value="Genomic_DNA"/>
</dbReference>
<feature type="region of interest" description="Disordered" evidence="1">
    <location>
        <begin position="52"/>
        <end position="72"/>
    </location>
</feature>
<evidence type="ECO:0000256" key="1">
    <source>
        <dbReference type="SAM" id="MobiDB-lite"/>
    </source>
</evidence>
<name>A0AAD3TW23_9TREE</name>
<evidence type="ECO:0000313" key="2">
    <source>
        <dbReference type="EMBL" id="GMK57962.1"/>
    </source>
</evidence>